<dbReference type="GO" id="GO:0016020">
    <property type="term" value="C:membrane"/>
    <property type="evidence" value="ECO:0007669"/>
    <property type="project" value="UniProtKB-SubCell"/>
</dbReference>
<evidence type="ECO:0000256" key="2">
    <source>
        <dbReference type="ARBA" id="ARBA00007375"/>
    </source>
</evidence>
<proteinExistence type="inferred from homology"/>
<feature type="region of interest" description="Disordered" evidence="6">
    <location>
        <begin position="1"/>
        <end position="26"/>
    </location>
</feature>
<comment type="similarity">
    <text evidence="2">Belongs to the TMEM86 family.</text>
</comment>
<dbReference type="InterPro" id="IPR012506">
    <property type="entry name" value="TMEM86B-like"/>
</dbReference>
<feature type="transmembrane region" description="Helical" evidence="7">
    <location>
        <begin position="220"/>
        <end position="240"/>
    </location>
</feature>
<keyword evidence="5 7" id="KW-0472">Membrane</keyword>
<feature type="transmembrane region" description="Helical" evidence="7">
    <location>
        <begin position="167"/>
        <end position="187"/>
    </location>
</feature>
<comment type="subcellular location">
    <subcellularLocation>
        <location evidence="1">Membrane</location>
        <topology evidence="1">Multi-pass membrane protein</topology>
    </subcellularLocation>
</comment>
<dbReference type="AlphaFoldDB" id="D1BTH6"/>
<name>D1BTH6_XYLCX</name>
<feature type="transmembrane region" description="Helical" evidence="7">
    <location>
        <begin position="134"/>
        <end position="155"/>
    </location>
</feature>
<organism evidence="8 9">
    <name type="scientific">Xylanimonas cellulosilytica (strain DSM 15894 / JCM 12276 / CECT 5975 / KCTC 9989 / LMG 20990 / NBRC 107835 / XIL07)</name>
    <dbReference type="NCBI Taxonomy" id="446471"/>
    <lineage>
        <taxon>Bacteria</taxon>
        <taxon>Bacillati</taxon>
        <taxon>Actinomycetota</taxon>
        <taxon>Actinomycetes</taxon>
        <taxon>Micrococcales</taxon>
        <taxon>Promicromonosporaceae</taxon>
        <taxon>Xylanimonas</taxon>
    </lineage>
</organism>
<evidence type="ECO:0000313" key="8">
    <source>
        <dbReference type="EMBL" id="ACZ30955.1"/>
    </source>
</evidence>
<dbReference type="eggNOG" id="COG3714">
    <property type="taxonomic scope" value="Bacteria"/>
</dbReference>
<reference evidence="9" key="1">
    <citation type="submission" date="2009-11" db="EMBL/GenBank/DDBJ databases">
        <title>The complete chromosome of Xylanimonas cellulosilytica DSM 15894.</title>
        <authorList>
            <consortium name="US DOE Joint Genome Institute (JGI-PGF)"/>
            <person name="Lucas S."/>
            <person name="Copeland A."/>
            <person name="Lapidus A."/>
            <person name="Glavina del Rio T."/>
            <person name="Dalin E."/>
            <person name="Tice H."/>
            <person name="Bruce D."/>
            <person name="Goodwin L."/>
            <person name="Pitluck S."/>
            <person name="Kyrpides N."/>
            <person name="Mavromatis K."/>
            <person name="Ivanova N."/>
            <person name="Mikhailova N."/>
            <person name="Foster B."/>
            <person name="Clum A."/>
            <person name="Brettin T."/>
            <person name="Detter J.C."/>
            <person name="Han C."/>
            <person name="Larimer F."/>
            <person name="Land M."/>
            <person name="Hauser L."/>
            <person name="Markowitz V."/>
            <person name="Cheng J.F."/>
            <person name="Hugenholtz P."/>
            <person name="Woyke T."/>
            <person name="Wu D."/>
            <person name="Gehrich-Schroeter G."/>
            <person name="Schneider S."/>
            <person name="Pukall S.R."/>
            <person name="Klenk H.P."/>
            <person name="Eisen J.A."/>
        </authorList>
    </citation>
    <scope>NUCLEOTIDE SEQUENCE [LARGE SCALE GENOMIC DNA]</scope>
    <source>
        <strain evidence="9">DSM 15894 / CECT 5975 / LMG 20990 / XIL07</strain>
    </source>
</reference>
<dbReference type="PANTHER" id="PTHR31885:SF6">
    <property type="entry name" value="GH04784P"/>
    <property type="match status" value="1"/>
</dbReference>
<dbReference type="HOGENOM" id="CLU_079086_5_0_11"/>
<dbReference type="EMBL" id="CP001821">
    <property type="protein sequence ID" value="ACZ30955.1"/>
    <property type="molecule type" value="Genomic_DNA"/>
</dbReference>
<keyword evidence="3 7" id="KW-0812">Transmembrane</keyword>
<reference evidence="8 9" key="2">
    <citation type="journal article" date="2010" name="Stand. Genomic Sci.">
        <title>Complete genome sequence of Xylanimonas cellulosilytica type strain (XIL07).</title>
        <authorList>
            <person name="Foster B."/>
            <person name="Pukall R."/>
            <person name="Abt B."/>
            <person name="Nolan M."/>
            <person name="Glavina Del Rio T."/>
            <person name="Chen F."/>
            <person name="Lucas S."/>
            <person name="Tice H."/>
            <person name="Pitluck S."/>
            <person name="Cheng J.-F."/>
            <person name="Chertkov O."/>
            <person name="Brettin T."/>
            <person name="Han C."/>
            <person name="Detter J.C."/>
            <person name="Bruce D."/>
            <person name="Goodwin L."/>
            <person name="Ivanova N."/>
            <person name="Mavromatis K."/>
            <person name="Pati A."/>
            <person name="Mikhailova N."/>
            <person name="Chen A."/>
            <person name="Palaniappan K."/>
            <person name="Land M."/>
            <person name="Hauser L."/>
            <person name="Chang Y.-J."/>
            <person name="Jeffries C.D."/>
            <person name="Chain P."/>
            <person name="Rohde M."/>
            <person name="Goeker M."/>
            <person name="Bristow J."/>
            <person name="Eisen J.A."/>
            <person name="Markowitz V."/>
            <person name="Hugenholtz P."/>
            <person name="Kyrpides N.C."/>
            <person name="Klenk H.-P."/>
            <person name="Lapidus A."/>
        </authorList>
    </citation>
    <scope>NUCLEOTIDE SEQUENCE [LARGE SCALE GENOMIC DNA]</scope>
    <source>
        <strain evidence="9">DSM 15894 / CECT 5975 / LMG 20990 / XIL07</strain>
    </source>
</reference>
<dbReference type="STRING" id="446471.Xcel_1936"/>
<dbReference type="Pfam" id="PF07947">
    <property type="entry name" value="YhhN"/>
    <property type="match status" value="1"/>
</dbReference>
<accession>D1BTH6</accession>
<protein>
    <submittedName>
        <fullName evidence="8">YhhN family protein</fullName>
    </submittedName>
</protein>
<evidence type="ECO:0000256" key="7">
    <source>
        <dbReference type="SAM" id="Phobius"/>
    </source>
</evidence>
<evidence type="ECO:0000256" key="3">
    <source>
        <dbReference type="ARBA" id="ARBA00022692"/>
    </source>
</evidence>
<sequence length="280" mass="29359">MHDDVHATPGHLNPGPGFDPEPVPDPGGALPPSLFAPLRRRVDSWLPTRAARRWALVLVLLGVVHLSAHLVVPDGVGVARVTQWLLMPLLAATLWCATPQPRPRPRLVQLAVVALLCSWAGDTVPAFVPDIASFPVLMALFLVAQLVYVAAFLPYRAHSVLVRRRGVVVGYAVMYAVIVGTSAVALLPQGGAGVLLVVGIAGYGAVLMTMALLATGVDRLAGLGGVLFLVSDALLGLAQALPDTIDALPPGVHGFLVMLTYLAAQTLLAAGVRRRVRGHG</sequence>
<feature type="transmembrane region" description="Helical" evidence="7">
    <location>
        <begin position="54"/>
        <end position="72"/>
    </location>
</feature>
<evidence type="ECO:0000256" key="4">
    <source>
        <dbReference type="ARBA" id="ARBA00022989"/>
    </source>
</evidence>
<evidence type="ECO:0000256" key="6">
    <source>
        <dbReference type="SAM" id="MobiDB-lite"/>
    </source>
</evidence>
<dbReference type="GO" id="GO:0016787">
    <property type="term" value="F:hydrolase activity"/>
    <property type="evidence" value="ECO:0007669"/>
    <property type="project" value="TreeGrafter"/>
</dbReference>
<dbReference type="KEGG" id="xce:Xcel_1936"/>
<dbReference type="PANTHER" id="PTHR31885">
    <property type="entry name" value="GH04784P"/>
    <property type="match status" value="1"/>
</dbReference>
<keyword evidence="9" id="KW-1185">Reference proteome</keyword>
<feature type="transmembrane region" description="Helical" evidence="7">
    <location>
        <begin position="252"/>
        <end position="272"/>
    </location>
</feature>
<keyword evidence="4 7" id="KW-1133">Transmembrane helix</keyword>
<evidence type="ECO:0000256" key="1">
    <source>
        <dbReference type="ARBA" id="ARBA00004141"/>
    </source>
</evidence>
<gene>
    <name evidence="8" type="ordered locus">Xcel_1936</name>
</gene>
<evidence type="ECO:0000256" key="5">
    <source>
        <dbReference type="ARBA" id="ARBA00023136"/>
    </source>
</evidence>
<feature type="transmembrane region" description="Helical" evidence="7">
    <location>
        <begin position="193"/>
        <end position="213"/>
    </location>
</feature>
<evidence type="ECO:0000313" key="9">
    <source>
        <dbReference type="Proteomes" id="UP000002255"/>
    </source>
</evidence>
<dbReference type="RefSeq" id="WP_012878697.1">
    <property type="nucleotide sequence ID" value="NC_013530.1"/>
</dbReference>
<dbReference type="Proteomes" id="UP000002255">
    <property type="component" value="Chromosome"/>
</dbReference>